<accession>A0A0W8EB43</accession>
<protein>
    <submittedName>
        <fullName evidence="1">Uncharacterized protein</fullName>
    </submittedName>
</protein>
<evidence type="ECO:0000313" key="1">
    <source>
        <dbReference type="EMBL" id="KUG05681.1"/>
    </source>
</evidence>
<comment type="caution">
    <text evidence="1">The sequence shown here is derived from an EMBL/GenBank/DDBJ whole genome shotgun (WGS) entry which is preliminary data.</text>
</comment>
<dbReference type="AlphaFoldDB" id="A0A0W8EB43"/>
<sequence length="64" mass="6809">MAEAFASANAVAEDLSNELFVKGDSIAADAVVKQIAITRQVLKIIFHCRFIHITTCIGASPPHG</sequence>
<reference evidence="1" key="1">
    <citation type="journal article" date="2015" name="Proc. Natl. Acad. Sci. U.S.A.">
        <title>Networks of energetic and metabolic interactions define dynamics in microbial communities.</title>
        <authorList>
            <person name="Embree M."/>
            <person name="Liu J.K."/>
            <person name="Al-Bassam M.M."/>
            <person name="Zengler K."/>
        </authorList>
    </citation>
    <scope>NUCLEOTIDE SEQUENCE</scope>
</reference>
<gene>
    <name evidence="1" type="ORF">ASZ90_016891</name>
</gene>
<proteinExistence type="predicted"/>
<organism evidence="1">
    <name type="scientific">hydrocarbon metagenome</name>
    <dbReference type="NCBI Taxonomy" id="938273"/>
    <lineage>
        <taxon>unclassified sequences</taxon>
        <taxon>metagenomes</taxon>
        <taxon>ecological metagenomes</taxon>
    </lineage>
</organism>
<dbReference type="EMBL" id="LNQE01001782">
    <property type="protein sequence ID" value="KUG05681.1"/>
    <property type="molecule type" value="Genomic_DNA"/>
</dbReference>
<name>A0A0W8EB43_9ZZZZ</name>